<organism evidence="2 3">
    <name type="scientific">Frankia nepalensis</name>
    <dbReference type="NCBI Taxonomy" id="1836974"/>
    <lineage>
        <taxon>Bacteria</taxon>
        <taxon>Bacillati</taxon>
        <taxon>Actinomycetota</taxon>
        <taxon>Actinomycetes</taxon>
        <taxon>Frankiales</taxon>
        <taxon>Frankiaceae</taxon>
        <taxon>Frankia</taxon>
    </lineage>
</organism>
<accession>A0A937REW1</accession>
<evidence type="ECO:0000313" key="3">
    <source>
        <dbReference type="Proteomes" id="UP000604475"/>
    </source>
</evidence>
<name>A0A937REW1_9ACTN</name>
<feature type="compositionally biased region" description="Low complexity" evidence="1">
    <location>
        <begin position="1"/>
        <end position="15"/>
    </location>
</feature>
<reference evidence="2" key="1">
    <citation type="submission" date="2020-12" db="EMBL/GenBank/DDBJ databases">
        <title>Genomic characterization of non-nitrogen-fixing Frankia strains.</title>
        <authorList>
            <person name="Carlos-Shanley C."/>
            <person name="Guerra T."/>
            <person name="Hahn D."/>
        </authorList>
    </citation>
    <scope>NUCLEOTIDE SEQUENCE</scope>
    <source>
        <strain evidence="2">CN6</strain>
    </source>
</reference>
<evidence type="ECO:0000256" key="1">
    <source>
        <dbReference type="SAM" id="MobiDB-lite"/>
    </source>
</evidence>
<dbReference type="AlphaFoldDB" id="A0A937REW1"/>
<dbReference type="RefSeq" id="WP_202999014.1">
    <property type="nucleotide sequence ID" value="NZ_JADWYU010000195.1"/>
</dbReference>
<protein>
    <submittedName>
        <fullName evidence="2">Uncharacterized protein</fullName>
    </submittedName>
</protein>
<keyword evidence="3" id="KW-1185">Reference proteome</keyword>
<dbReference type="Proteomes" id="UP000604475">
    <property type="component" value="Unassembled WGS sequence"/>
</dbReference>
<gene>
    <name evidence="2" type="ORF">I7412_11080</name>
</gene>
<proteinExistence type="predicted"/>
<sequence length="148" mass="15919">MPRSAKAASNASDAAGDGGMGAPSGMTSEISLDSRRPRPTRKSWTSRVVSLGAGGHSNGVEVTADHPPAAELVQHRPRRERARHGVELVPGLDDEPWRRRRRVQVGAERDDHDVALERAGIRLDRRASGSMARIAACTNRTPGLTSSR</sequence>
<dbReference type="EMBL" id="JAEACQ010000163">
    <property type="protein sequence ID" value="MBL7627700.1"/>
    <property type="molecule type" value="Genomic_DNA"/>
</dbReference>
<evidence type="ECO:0000313" key="2">
    <source>
        <dbReference type="EMBL" id="MBL7627700.1"/>
    </source>
</evidence>
<feature type="region of interest" description="Disordered" evidence="1">
    <location>
        <begin position="1"/>
        <end position="67"/>
    </location>
</feature>
<comment type="caution">
    <text evidence="2">The sequence shown here is derived from an EMBL/GenBank/DDBJ whole genome shotgun (WGS) entry which is preliminary data.</text>
</comment>